<dbReference type="PANTHER" id="PTHR34857">
    <property type="entry name" value="SLL0384 PROTEIN"/>
    <property type="match status" value="1"/>
</dbReference>
<evidence type="ECO:0000256" key="5">
    <source>
        <dbReference type="ARBA" id="ARBA00023136"/>
    </source>
</evidence>
<feature type="transmembrane region" description="Helical" evidence="6">
    <location>
        <begin position="239"/>
        <end position="257"/>
    </location>
</feature>
<keyword evidence="2" id="KW-1003">Cell membrane</keyword>
<gene>
    <name evidence="7" type="ORF">M3M35_03930</name>
</gene>
<dbReference type="Pfam" id="PF02361">
    <property type="entry name" value="CbiQ"/>
    <property type="match status" value="1"/>
</dbReference>
<feature type="transmembrane region" description="Helical" evidence="6">
    <location>
        <begin position="12"/>
        <end position="30"/>
    </location>
</feature>
<proteinExistence type="predicted"/>
<dbReference type="PANTHER" id="PTHR34857:SF2">
    <property type="entry name" value="SLL0384 PROTEIN"/>
    <property type="match status" value="1"/>
</dbReference>
<keyword evidence="5 6" id="KW-0472">Membrane</keyword>
<dbReference type="Proteomes" id="UP001056707">
    <property type="component" value="Chromosome"/>
</dbReference>
<dbReference type="InterPro" id="IPR003339">
    <property type="entry name" value="ABC/ECF_trnsptr_transmembrane"/>
</dbReference>
<feature type="transmembrane region" description="Helical" evidence="6">
    <location>
        <begin position="99"/>
        <end position="122"/>
    </location>
</feature>
<dbReference type="EMBL" id="CP097116">
    <property type="protein sequence ID" value="USS84475.1"/>
    <property type="molecule type" value="Genomic_DNA"/>
</dbReference>
<protein>
    <submittedName>
        <fullName evidence="7">Energy-coupling factor transporter transmembrane protein EcfT</fullName>
    </submittedName>
</protein>
<accession>A0ABY5BML7</accession>
<feature type="transmembrane region" description="Helical" evidence="6">
    <location>
        <begin position="62"/>
        <end position="79"/>
    </location>
</feature>
<reference evidence="7" key="1">
    <citation type="submission" date="2022-05" db="EMBL/GenBank/DDBJ databases">
        <authorList>
            <person name="Oliphant S.A."/>
            <person name="Watson-Haigh N.S."/>
            <person name="Sumby K.M."/>
            <person name="Gardner J.M."/>
            <person name="Jiranek V."/>
        </authorList>
    </citation>
    <scope>NUCLEOTIDE SEQUENCE</scope>
    <source>
        <strain evidence="7">KI16_H9</strain>
    </source>
</reference>
<sequence>MAQRQPSWLDRLTPGTQLVSLILILVSVFWNQRLPLAVLLWLASWGLVVSARISLKTFGRRIRLFTVFIGLTALLQLVVVPQGPVLWQGGIIRITTGSLVAAGLLFTKFGTALVLLNLLFLLANPNAMTAAVERWLAPLQKLGLPVSDMALTMSIAFRFLPTLHAEFRAVTAAQQARGLTYHTGSVRKRGQALLSVFVPVLVNSFKRAEDLATAMLLRGFQTHQSLTQYAVPRRTWRDGAACGGSIVILFVVIGMNLN</sequence>
<keyword evidence="4 6" id="KW-1133">Transmembrane helix</keyword>
<organism evidence="7 8">
    <name type="scientific">Fructilactobacillus myrtifloralis</name>
    <dbReference type="NCBI Taxonomy" id="2940301"/>
    <lineage>
        <taxon>Bacteria</taxon>
        <taxon>Bacillati</taxon>
        <taxon>Bacillota</taxon>
        <taxon>Bacilli</taxon>
        <taxon>Lactobacillales</taxon>
        <taxon>Lactobacillaceae</taxon>
        <taxon>Fructilactobacillus</taxon>
    </lineage>
</organism>
<dbReference type="InterPro" id="IPR051611">
    <property type="entry name" value="ECF_transporter_component"/>
</dbReference>
<evidence type="ECO:0000313" key="8">
    <source>
        <dbReference type="Proteomes" id="UP001056707"/>
    </source>
</evidence>
<evidence type="ECO:0000256" key="3">
    <source>
        <dbReference type="ARBA" id="ARBA00022692"/>
    </source>
</evidence>
<comment type="subcellular location">
    <subcellularLocation>
        <location evidence="1">Membrane</location>
        <topology evidence="1">Multi-pass membrane protein</topology>
    </subcellularLocation>
</comment>
<keyword evidence="3 6" id="KW-0812">Transmembrane</keyword>
<feature type="transmembrane region" description="Helical" evidence="6">
    <location>
        <begin position="36"/>
        <end position="55"/>
    </location>
</feature>
<evidence type="ECO:0000256" key="6">
    <source>
        <dbReference type="SAM" id="Phobius"/>
    </source>
</evidence>
<evidence type="ECO:0000313" key="7">
    <source>
        <dbReference type="EMBL" id="USS84475.1"/>
    </source>
</evidence>
<evidence type="ECO:0000256" key="2">
    <source>
        <dbReference type="ARBA" id="ARBA00022475"/>
    </source>
</evidence>
<dbReference type="CDD" id="cd16914">
    <property type="entry name" value="EcfT"/>
    <property type="match status" value="1"/>
</dbReference>
<name>A0ABY5BML7_9LACO</name>
<dbReference type="RefSeq" id="WP_252749378.1">
    <property type="nucleotide sequence ID" value="NZ_CP097116.1"/>
</dbReference>
<evidence type="ECO:0000256" key="4">
    <source>
        <dbReference type="ARBA" id="ARBA00022989"/>
    </source>
</evidence>
<evidence type="ECO:0000256" key="1">
    <source>
        <dbReference type="ARBA" id="ARBA00004141"/>
    </source>
</evidence>
<keyword evidence="8" id="KW-1185">Reference proteome</keyword>